<evidence type="ECO:0000256" key="1">
    <source>
        <dbReference type="ARBA" id="ARBA00004651"/>
    </source>
</evidence>
<dbReference type="PANTHER" id="PTHR33406:SF6">
    <property type="entry name" value="MEMBRANE PROTEIN YDGH-RELATED"/>
    <property type="match status" value="1"/>
</dbReference>
<dbReference type="PROSITE" id="PS50156">
    <property type="entry name" value="SSD"/>
    <property type="match status" value="2"/>
</dbReference>
<evidence type="ECO:0000256" key="7">
    <source>
        <dbReference type="SAM" id="MobiDB-lite"/>
    </source>
</evidence>
<feature type="transmembrane region" description="Helical" evidence="8">
    <location>
        <begin position="244"/>
        <end position="262"/>
    </location>
</feature>
<reference evidence="10 11" key="1">
    <citation type="submission" date="2024-09" db="EMBL/GenBank/DDBJ databases">
        <authorList>
            <person name="Sun Q."/>
            <person name="Mori K."/>
        </authorList>
    </citation>
    <scope>NUCLEOTIDE SEQUENCE [LARGE SCALE GENOMIC DNA]</scope>
    <source>
        <strain evidence="10 11">NCAIM B.02604</strain>
    </source>
</reference>
<feature type="domain" description="SSD" evidence="9">
    <location>
        <begin position="565"/>
        <end position="694"/>
    </location>
</feature>
<evidence type="ECO:0000256" key="4">
    <source>
        <dbReference type="ARBA" id="ARBA00022692"/>
    </source>
</evidence>
<evidence type="ECO:0000259" key="9">
    <source>
        <dbReference type="PROSITE" id="PS50156"/>
    </source>
</evidence>
<comment type="subcellular location">
    <subcellularLocation>
        <location evidence="1">Cell membrane</location>
        <topology evidence="1">Multi-pass membrane protein</topology>
    </subcellularLocation>
</comment>
<organism evidence="10 11">
    <name type="scientific">Micrococcoides hystricis</name>
    <dbReference type="NCBI Taxonomy" id="1572761"/>
    <lineage>
        <taxon>Bacteria</taxon>
        <taxon>Bacillati</taxon>
        <taxon>Actinomycetota</taxon>
        <taxon>Actinomycetes</taxon>
        <taxon>Micrococcales</taxon>
        <taxon>Micrococcaceae</taxon>
        <taxon>Micrococcoides</taxon>
    </lineage>
</organism>
<feature type="transmembrane region" description="Helical" evidence="8">
    <location>
        <begin position="14"/>
        <end position="33"/>
    </location>
</feature>
<protein>
    <submittedName>
        <fullName evidence="10">MMPL family transporter</fullName>
    </submittedName>
</protein>
<name>A0ABV6P7W7_9MICC</name>
<feature type="transmembrane region" description="Helical" evidence="8">
    <location>
        <begin position="211"/>
        <end position="232"/>
    </location>
</feature>
<sequence length="729" mass="76405">MWEKTVQWMVTKKGAWITILVMTILGVGIAGGLRSFSVPNSVGSVPSQAESAVVQELGEQFPHADEAQLLVVYTSAEDDQILSSTTLQELRNTAGELAGFGSADSTSEPFGPITSEDQKAAILSVPVQTAEVAADGTQTAIPNAELATVIEQVRAEAAATAPDQTKVWVTGGPAFGADIAAAFDGANFTLLAVTVGIVALLLLLTYRSPVLWLIPLPVVGLADGAAGAMTAMTGELSGLGFDTGIISVLVFGAGTNYALLLISRYREELRKTSDHRTALRDAVLATTGAIVASNLTVVIALATMLLGIVPSTRGLGLAAAVGLVFALVFVLTLLPAVLSLVGRKVFWPFIPKPGQERSEKQSRWFTVANSVVRFRLPVLLTAIAALTVMVLPLLSTSIGLSKTEQFRVPSESAAGFEVLQEHFPAGEAEPLTVVTTAGAAEQLRSDLESVDGVERVGQAETAVDSDLVRFSVVGEAEPDTDEANELLERVRTVAHGTELDSIAVETNVLTSGDVTALVGGASAESYDLLQASARDLVIIAPLVLLVVFIVLVLLLRAVLGPVVLLLLNSLSSLAAIGAGTWIGTTVFGFPALDVNVPLLAFIFLVALGIDYTIFLAHRTMLESRTAPIREAVVQAVGHTGVVITSAGVVLAAVFAALGVLPLVTLGQLGLIVGLGVLIDTLVVRSMVVPAALALLGEKTWWPRKPRNPELPDPAETVHEQRPVRQLEKV</sequence>
<evidence type="ECO:0000256" key="8">
    <source>
        <dbReference type="SAM" id="Phobius"/>
    </source>
</evidence>
<dbReference type="PANTHER" id="PTHR33406">
    <property type="entry name" value="MEMBRANE PROTEIN MJ1562-RELATED"/>
    <property type="match status" value="1"/>
</dbReference>
<feature type="transmembrane region" description="Helical" evidence="8">
    <location>
        <begin position="635"/>
        <end position="662"/>
    </location>
</feature>
<keyword evidence="3" id="KW-1003">Cell membrane</keyword>
<feature type="transmembrane region" description="Helical" evidence="8">
    <location>
        <begin position="185"/>
        <end position="204"/>
    </location>
</feature>
<evidence type="ECO:0000313" key="10">
    <source>
        <dbReference type="EMBL" id="MFC0581150.1"/>
    </source>
</evidence>
<dbReference type="InterPro" id="IPR050545">
    <property type="entry name" value="Mycobact_MmpL"/>
</dbReference>
<evidence type="ECO:0000256" key="5">
    <source>
        <dbReference type="ARBA" id="ARBA00022989"/>
    </source>
</evidence>
<dbReference type="InterPro" id="IPR004869">
    <property type="entry name" value="MMPL_dom"/>
</dbReference>
<feature type="compositionally biased region" description="Basic and acidic residues" evidence="7">
    <location>
        <begin position="715"/>
        <end position="729"/>
    </location>
</feature>
<dbReference type="Proteomes" id="UP001589862">
    <property type="component" value="Unassembled WGS sequence"/>
</dbReference>
<feature type="transmembrane region" description="Helical" evidence="8">
    <location>
        <begin position="378"/>
        <end position="400"/>
    </location>
</feature>
<keyword evidence="11" id="KW-1185">Reference proteome</keyword>
<dbReference type="EMBL" id="JBHLUB010000001">
    <property type="protein sequence ID" value="MFC0581150.1"/>
    <property type="molecule type" value="Genomic_DNA"/>
</dbReference>
<feature type="transmembrane region" description="Helical" evidence="8">
    <location>
        <begin position="562"/>
        <end position="582"/>
    </location>
</feature>
<keyword evidence="5 8" id="KW-1133">Transmembrane helix</keyword>
<feature type="transmembrane region" description="Helical" evidence="8">
    <location>
        <begin position="283"/>
        <end position="309"/>
    </location>
</feature>
<feature type="transmembrane region" description="Helical" evidence="8">
    <location>
        <begin position="594"/>
        <end position="614"/>
    </location>
</feature>
<keyword evidence="4 8" id="KW-0812">Transmembrane</keyword>
<gene>
    <name evidence="10" type="ORF">ACFFFR_01930</name>
</gene>
<dbReference type="SUPFAM" id="SSF82866">
    <property type="entry name" value="Multidrug efflux transporter AcrB transmembrane domain"/>
    <property type="match status" value="2"/>
</dbReference>
<dbReference type="Pfam" id="PF03176">
    <property type="entry name" value="MMPL"/>
    <property type="match status" value="2"/>
</dbReference>
<evidence type="ECO:0000256" key="3">
    <source>
        <dbReference type="ARBA" id="ARBA00022475"/>
    </source>
</evidence>
<comment type="similarity">
    <text evidence="2">Belongs to the resistance-nodulation-cell division (RND) (TC 2.A.6) family. MmpL subfamily.</text>
</comment>
<evidence type="ECO:0000256" key="6">
    <source>
        <dbReference type="ARBA" id="ARBA00023136"/>
    </source>
</evidence>
<feature type="transmembrane region" description="Helical" evidence="8">
    <location>
        <begin position="315"/>
        <end position="342"/>
    </location>
</feature>
<evidence type="ECO:0000313" key="11">
    <source>
        <dbReference type="Proteomes" id="UP001589862"/>
    </source>
</evidence>
<accession>A0ABV6P7W7</accession>
<proteinExistence type="inferred from homology"/>
<feature type="transmembrane region" description="Helical" evidence="8">
    <location>
        <begin position="536"/>
        <end position="555"/>
    </location>
</feature>
<dbReference type="Gene3D" id="1.20.1640.10">
    <property type="entry name" value="Multidrug efflux transporter AcrB transmembrane domain"/>
    <property type="match status" value="2"/>
</dbReference>
<feature type="transmembrane region" description="Helical" evidence="8">
    <location>
        <begin position="668"/>
        <end position="696"/>
    </location>
</feature>
<evidence type="ECO:0000256" key="2">
    <source>
        <dbReference type="ARBA" id="ARBA00010157"/>
    </source>
</evidence>
<keyword evidence="6 8" id="KW-0472">Membrane</keyword>
<comment type="caution">
    <text evidence="10">The sequence shown here is derived from an EMBL/GenBank/DDBJ whole genome shotgun (WGS) entry which is preliminary data.</text>
</comment>
<feature type="region of interest" description="Disordered" evidence="7">
    <location>
        <begin position="705"/>
        <end position="729"/>
    </location>
</feature>
<feature type="domain" description="SSD" evidence="9">
    <location>
        <begin position="245"/>
        <end position="340"/>
    </location>
</feature>
<dbReference type="InterPro" id="IPR000731">
    <property type="entry name" value="SSD"/>
</dbReference>
<dbReference type="RefSeq" id="WP_377457761.1">
    <property type="nucleotide sequence ID" value="NZ_JBHLUB010000001.1"/>
</dbReference>